<comment type="caution">
    <text evidence="12">The sequence shown here is derived from an EMBL/GenBank/DDBJ whole genome shotgun (WGS) entry which is preliminary data.</text>
</comment>
<evidence type="ECO:0000256" key="8">
    <source>
        <dbReference type="ARBA" id="ARBA00023159"/>
    </source>
</evidence>
<keyword evidence="8" id="KW-0010">Activator</keyword>
<feature type="compositionally biased region" description="Basic residues" evidence="11">
    <location>
        <begin position="17"/>
        <end position="26"/>
    </location>
</feature>
<dbReference type="Pfam" id="PF05142">
    <property type="entry name" value="DUF702"/>
    <property type="match status" value="1"/>
</dbReference>
<evidence type="ECO:0000256" key="5">
    <source>
        <dbReference type="ARBA" id="ARBA00022833"/>
    </source>
</evidence>
<evidence type="ECO:0000313" key="13">
    <source>
        <dbReference type="Proteomes" id="UP001341840"/>
    </source>
</evidence>
<evidence type="ECO:0000256" key="9">
    <source>
        <dbReference type="ARBA" id="ARBA00023242"/>
    </source>
</evidence>
<feature type="compositionally biased region" description="Low complexity" evidence="11">
    <location>
        <begin position="27"/>
        <end position="55"/>
    </location>
</feature>
<keyword evidence="9" id="KW-0539">Nucleus</keyword>
<evidence type="ECO:0000256" key="7">
    <source>
        <dbReference type="ARBA" id="ARBA00023125"/>
    </source>
</evidence>
<evidence type="ECO:0000256" key="1">
    <source>
        <dbReference type="ARBA" id="ARBA00004123"/>
    </source>
</evidence>
<gene>
    <name evidence="12" type="ORF">PIB30_025023</name>
</gene>
<dbReference type="NCBIfam" id="TIGR01623">
    <property type="entry name" value="put_zinc_LRP1"/>
    <property type="match status" value="1"/>
</dbReference>
<feature type="compositionally biased region" description="Low complexity" evidence="11">
    <location>
        <begin position="221"/>
        <end position="243"/>
    </location>
</feature>
<proteinExistence type="inferred from homology"/>
<name>A0ABU6Q9L7_9FABA</name>
<keyword evidence="6" id="KW-0073">Auxin biosynthesis</keyword>
<comment type="similarity">
    <text evidence="2">Belongs to the SHI protein family.</text>
</comment>
<sequence>MNMLGLRDLVFIAPTHSLHHHHHHHQQQGQTIISQDQHNTHGGHTNNNNNTDNNNIPLPPSSLSVGLGIFPLLTATPCMPPQDDNNNNVHHHDQQEHVLVNTTANNSSYWNLKMCPEVSEHDGGGGGGDENNNGGGGGGLYGPEFRVCQDCGNRAKKDCSYKRCRTCCKGRGYDCSTHVKSTWVPVSHRRARDIAVVAASAGGGDGVGGSNNNKRLKGFGSSQTTTTTNTSHSSTSNATTTKSLDSTSCHQDAEFKQSLPGQVRAPAAFKCHRVSAIGNGEDEITYLATVQICGHVFKGFLYDQGADGKNEVPCVSVLQLGNSGSGKKNNNNNGECSSPTPIGVPITAYPASAC</sequence>
<dbReference type="InterPro" id="IPR007818">
    <property type="entry name" value="SHI"/>
</dbReference>
<dbReference type="EMBL" id="JASCZI010000091">
    <property type="protein sequence ID" value="MED6108543.1"/>
    <property type="molecule type" value="Genomic_DNA"/>
</dbReference>
<keyword evidence="7" id="KW-0238">DNA-binding</keyword>
<reference evidence="12 13" key="1">
    <citation type="journal article" date="2023" name="Plants (Basel)">
        <title>Bridging the Gap: Combining Genomics and Transcriptomics Approaches to Understand Stylosanthes scabra, an Orphan Legume from the Brazilian Caatinga.</title>
        <authorList>
            <person name="Ferreira-Neto J.R.C."/>
            <person name="da Silva M.D."/>
            <person name="Binneck E."/>
            <person name="de Melo N.F."/>
            <person name="da Silva R.H."/>
            <person name="de Melo A.L.T.M."/>
            <person name="Pandolfi V."/>
            <person name="Bustamante F.O."/>
            <person name="Brasileiro-Vidal A.C."/>
            <person name="Benko-Iseppon A.M."/>
        </authorList>
    </citation>
    <scope>NUCLEOTIDE SEQUENCE [LARGE SCALE GENOMIC DNA]</scope>
    <source>
        <tissue evidence="12">Leaves</tissue>
    </source>
</reference>
<feature type="region of interest" description="Disordered" evidence="11">
    <location>
        <begin position="17"/>
        <end position="60"/>
    </location>
</feature>
<dbReference type="PANTHER" id="PTHR31604">
    <property type="entry name" value="PROTEIN LATERAL ROOT PRIMORDIUM 1"/>
    <property type="match status" value="1"/>
</dbReference>
<dbReference type="NCBIfam" id="TIGR01624">
    <property type="entry name" value="LRP1_Cterm"/>
    <property type="match status" value="1"/>
</dbReference>
<evidence type="ECO:0000313" key="12">
    <source>
        <dbReference type="EMBL" id="MED6108543.1"/>
    </source>
</evidence>
<comment type="subcellular location">
    <subcellularLocation>
        <location evidence="1">Nucleus</location>
    </subcellularLocation>
</comment>
<accession>A0ABU6Q9L7</accession>
<evidence type="ECO:0000256" key="10">
    <source>
        <dbReference type="ARBA" id="ARBA00023294"/>
    </source>
</evidence>
<evidence type="ECO:0000256" key="6">
    <source>
        <dbReference type="ARBA" id="ARBA00023070"/>
    </source>
</evidence>
<keyword evidence="13" id="KW-1185">Reference proteome</keyword>
<keyword evidence="3" id="KW-0217">Developmental protein</keyword>
<dbReference type="InterPro" id="IPR006510">
    <property type="entry name" value="Znf_LRP1"/>
</dbReference>
<keyword evidence="10" id="KW-0927">Auxin signaling pathway</keyword>
<evidence type="ECO:0000256" key="4">
    <source>
        <dbReference type="ARBA" id="ARBA00022723"/>
    </source>
</evidence>
<evidence type="ECO:0000256" key="2">
    <source>
        <dbReference type="ARBA" id="ARBA00006911"/>
    </source>
</evidence>
<evidence type="ECO:0000256" key="3">
    <source>
        <dbReference type="ARBA" id="ARBA00022473"/>
    </source>
</evidence>
<dbReference type="InterPro" id="IPR006511">
    <property type="entry name" value="SHI_C"/>
</dbReference>
<keyword evidence="5" id="KW-0862">Zinc</keyword>
<evidence type="ECO:0000256" key="11">
    <source>
        <dbReference type="SAM" id="MobiDB-lite"/>
    </source>
</evidence>
<protein>
    <submittedName>
        <fullName evidence="12">Uncharacterized protein</fullName>
    </submittedName>
</protein>
<feature type="region of interest" description="Disordered" evidence="11">
    <location>
        <begin position="201"/>
        <end position="243"/>
    </location>
</feature>
<keyword evidence="4" id="KW-0479">Metal-binding</keyword>
<dbReference type="Proteomes" id="UP001341840">
    <property type="component" value="Unassembled WGS sequence"/>
</dbReference>
<dbReference type="PANTHER" id="PTHR31604:SF28">
    <property type="entry name" value="PROTEIN SHI RELATED SEQUENCE 6"/>
    <property type="match status" value="1"/>
</dbReference>
<organism evidence="12 13">
    <name type="scientific">Stylosanthes scabra</name>
    <dbReference type="NCBI Taxonomy" id="79078"/>
    <lineage>
        <taxon>Eukaryota</taxon>
        <taxon>Viridiplantae</taxon>
        <taxon>Streptophyta</taxon>
        <taxon>Embryophyta</taxon>
        <taxon>Tracheophyta</taxon>
        <taxon>Spermatophyta</taxon>
        <taxon>Magnoliopsida</taxon>
        <taxon>eudicotyledons</taxon>
        <taxon>Gunneridae</taxon>
        <taxon>Pentapetalae</taxon>
        <taxon>rosids</taxon>
        <taxon>fabids</taxon>
        <taxon>Fabales</taxon>
        <taxon>Fabaceae</taxon>
        <taxon>Papilionoideae</taxon>
        <taxon>50 kb inversion clade</taxon>
        <taxon>dalbergioids sensu lato</taxon>
        <taxon>Dalbergieae</taxon>
        <taxon>Pterocarpus clade</taxon>
        <taxon>Stylosanthes</taxon>
    </lineage>
</organism>